<dbReference type="STRING" id="1610489.SAMN06295981_1466"/>
<accession>A0A1X7JCG5</accession>
<dbReference type="EMBL" id="FXAR01000004">
    <property type="protein sequence ID" value="SMG25616.1"/>
    <property type="molecule type" value="Genomic_DNA"/>
</dbReference>
<evidence type="ECO:0000313" key="5">
    <source>
        <dbReference type="Proteomes" id="UP000568696"/>
    </source>
</evidence>
<proteinExistence type="predicted"/>
<keyword evidence="4" id="KW-1185">Reference proteome</keyword>
<reference evidence="3" key="2">
    <citation type="submission" date="2017-04" db="EMBL/GenBank/DDBJ databases">
        <authorList>
            <person name="Afonso C.L."/>
            <person name="Miller P.J."/>
            <person name="Scott M.A."/>
            <person name="Spackman E."/>
            <person name="Goraichik I."/>
            <person name="Dimitrov K.M."/>
            <person name="Suarez D.L."/>
            <person name="Swayne D.E."/>
        </authorList>
    </citation>
    <scope>NUCLEOTIDE SEQUENCE [LARGE SCALE GENOMIC DNA]</scope>
    <source>
        <strain evidence="3">VDS</strain>
    </source>
</reference>
<protein>
    <submittedName>
        <fullName evidence="3">Uncharacterized protein</fullName>
    </submittedName>
</protein>
<evidence type="ECO:0000256" key="1">
    <source>
        <dbReference type="SAM" id="MobiDB-lite"/>
    </source>
</evidence>
<evidence type="ECO:0000313" key="3">
    <source>
        <dbReference type="EMBL" id="SMG25616.1"/>
    </source>
</evidence>
<dbReference type="RefSeq" id="WP_085549586.1">
    <property type="nucleotide sequence ID" value="NZ_FXAR01000004.1"/>
</dbReference>
<dbReference type="Proteomes" id="UP000193309">
    <property type="component" value="Unassembled WGS sequence"/>
</dbReference>
<organism evidence="3 4">
    <name type="scientific">Corynebacterium pollutisoli</name>
    <dbReference type="NCBI Taxonomy" id="1610489"/>
    <lineage>
        <taxon>Bacteria</taxon>
        <taxon>Bacillati</taxon>
        <taxon>Actinomycetota</taxon>
        <taxon>Actinomycetes</taxon>
        <taxon>Mycobacteriales</taxon>
        <taxon>Corynebacteriaceae</taxon>
        <taxon>Corynebacterium</taxon>
    </lineage>
</organism>
<dbReference type="Proteomes" id="UP000568696">
    <property type="component" value="Unassembled WGS sequence"/>
</dbReference>
<name>A0A1X7JCG5_9CORY</name>
<dbReference type="EMBL" id="JAAYSN010000106">
    <property type="protein sequence ID" value="NLP38924.1"/>
    <property type="molecule type" value="Genomic_DNA"/>
</dbReference>
<evidence type="ECO:0000313" key="4">
    <source>
        <dbReference type="Proteomes" id="UP000193309"/>
    </source>
</evidence>
<reference evidence="2 5" key="3">
    <citation type="journal article" date="2020" name="Biotechnol. Biofuels">
        <title>New insights from the biogas microbiome by comprehensive genome-resolved metagenomics of nearly 1600 species originating from multiple anaerobic digesters.</title>
        <authorList>
            <person name="Campanaro S."/>
            <person name="Treu L."/>
            <person name="Rodriguez-R L.M."/>
            <person name="Kovalovszki A."/>
            <person name="Ziels R.M."/>
            <person name="Maus I."/>
            <person name="Zhu X."/>
            <person name="Kougias P.G."/>
            <person name="Basile A."/>
            <person name="Luo G."/>
            <person name="Schluter A."/>
            <person name="Konstantinidis K.T."/>
            <person name="Angelidaki I."/>
        </authorList>
    </citation>
    <scope>NUCLEOTIDE SEQUENCE [LARGE SCALE GENOMIC DNA]</scope>
    <source>
        <strain evidence="2">AS23ysBPME_344</strain>
    </source>
</reference>
<feature type="compositionally biased region" description="Pro residues" evidence="1">
    <location>
        <begin position="17"/>
        <end position="31"/>
    </location>
</feature>
<feature type="region of interest" description="Disordered" evidence="1">
    <location>
        <begin position="17"/>
        <end position="39"/>
    </location>
</feature>
<reference evidence="4" key="1">
    <citation type="submission" date="2017-04" db="EMBL/GenBank/DDBJ databases">
        <authorList>
            <person name="Varghese N."/>
            <person name="Submissions S."/>
        </authorList>
    </citation>
    <scope>NUCLEOTIDE SEQUENCE [LARGE SCALE GENOMIC DNA]</scope>
    <source>
        <strain evidence="4">VDS</strain>
    </source>
</reference>
<gene>
    <name evidence="2" type="ORF">GX356_04280</name>
    <name evidence="3" type="ORF">SAMN06295981_1466</name>
</gene>
<dbReference type="AlphaFoldDB" id="A0A1X7JCG5"/>
<dbReference type="OrthoDB" id="4412961at2"/>
<evidence type="ECO:0000313" key="2">
    <source>
        <dbReference type="EMBL" id="NLP38924.1"/>
    </source>
</evidence>
<sequence>MLSPVPGLTHLKVLTPAPPLIDATPPPPHPQTPDSGAQRRAEALARIALEASFGMRPVGHLPPERFAGPVRLHVAARQRRGVRGAVRVDTLHLRPGGEFFGTAVSGGRAYAFTGRVEGTRLASFRVL</sequence>